<evidence type="ECO:0000259" key="2">
    <source>
        <dbReference type="PROSITE" id="PS51903"/>
    </source>
</evidence>
<evidence type="ECO:0000313" key="6">
    <source>
        <dbReference type="Proteomes" id="UP000467379"/>
    </source>
</evidence>
<dbReference type="Pfam" id="PF02861">
    <property type="entry name" value="Clp_N"/>
    <property type="match status" value="1"/>
</dbReference>
<dbReference type="SUPFAM" id="SSF81923">
    <property type="entry name" value="Double Clp-N motif"/>
    <property type="match status" value="1"/>
</dbReference>
<reference evidence="3" key="3">
    <citation type="submission" date="2020-02" db="EMBL/GenBank/DDBJ databases">
        <authorList>
            <person name="Matsumoto Y."/>
            <person name="Motooka D."/>
            <person name="Nakamura S."/>
        </authorList>
    </citation>
    <scope>NUCLEOTIDE SEQUENCE</scope>
    <source>
        <strain evidence="3">JCM 12687</strain>
        <plasmid evidence="3">pJCM12687</plasmid>
    </source>
</reference>
<dbReference type="Proteomes" id="UP000467379">
    <property type="component" value="Plasmid pJCM12687"/>
</dbReference>
<dbReference type="InterPro" id="IPR004176">
    <property type="entry name" value="Clp_R_N"/>
</dbReference>
<dbReference type="Gene3D" id="1.10.1780.10">
    <property type="entry name" value="Clp, N-terminal domain"/>
    <property type="match status" value="1"/>
</dbReference>
<keyword evidence="6" id="KW-1185">Reference proteome</keyword>
<protein>
    <recommendedName>
        <fullName evidence="2">Clp R domain-containing protein</fullName>
    </recommendedName>
</protein>
<dbReference type="Proteomes" id="UP000192441">
    <property type="component" value="Unassembled WGS sequence"/>
</dbReference>
<evidence type="ECO:0000313" key="3">
    <source>
        <dbReference type="EMBL" id="BBZ15102.1"/>
    </source>
</evidence>
<feature type="domain" description="Clp R" evidence="2">
    <location>
        <begin position="2"/>
        <end position="145"/>
    </location>
</feature>
<reference evidence="4 5" key="1">
    <citation type="submission" date="2016-12" db="EMBL/GenBank/DDBJ databases">
        <title>The new phylogeny of genus Mycobacterium.</title>
        <authorList>
            <person name="Tortoli E."/>
            <person name="Trovato A."/>
            <person name="Cirillo D.M."/>
        </authorList>
    </citation>
    <scope>NUCLEOTIDE SEQUENCE [LARGE SCALE GENOMIC DNA]</scope>
    <source>
        <strain evidence="4 5">DSM 44624</strain>
    </source>
</reference>
<dbReference type="PROSITE" id="PS51903">
    <property type="entry name" value="CLP_R"/>
    <property type="match status" value="1"/>
</dbReference>
<evidence type="ECO:0000256" key="1">
    <source>
        <dbReference type="PROSITE-ProRule" id="PRU01251"/>
    </source>
</evidence>
<dbReference type="EMBL" id="MVHM01000012">
    <property type="protein sequence ID" value="ORA35410.1"/>
    <property type="molecule type" value="Genomic_DNA"/>
</dbReference>
<organism evidence="4 5">
    <name type="scientific">Mycobacterium branderi</name>
    <dbReference type="NCBI Taxonomy" id="43348"/>
    <lineage>
        <taxon>Bacteria</taxon>
        <taxon>Bacillati</taxon>
        <taxon>Actinomycetota</taxon>
        <taxon>Actinomycetes</taxon>
        <taxon>Mycobacteriales</taxon>
        <taxon>Mycobacteriaceae</taxon>
        <taxon>Mycobacterium</taxon>
    </lineage>
</organism>
<dbReference type="OrthoDB" id="3628183at2"/>
<dbReference type="RefSeq" id="WP_083132677.1">
    <property type="nucleotide sequence ID" value="NZ_AP022607.1"/>
</dbReference>
<dbReference type="EMBL" id="AP022607">
    <property type="protein sequence ID" value="BBZ15102.1"/>
    <property type="molecule type" value="Genomic_DNA"/>
</dbReference>
<dbReference type="PANTHER" id="PTHR47016">
    <property type="entry name" value="ATP-DEPENDENT CLP PROTEASE ATP-BINDING SUBUNIT CLPT1, CHLOROPLASTIC"/>
    <property type="match status" value="1"/>
</dbReference>
<dbReference type="InterPro" id="IPR044217">
    <property type="entry name" value="CLPT1/2"/>
</dbReference>
<evidence type="ECO:0000313" key="4">
    <source>
        <dbReference type="EMBL" id="ORA35410.1"/>
    </source>
</evidence>
<gene>
    <name evidence="4" type="ORF">BST20_17570</name>
    <name evidence="3" type="ORF">MBRA_52970</name>
</gene>
<keyword evidence="1" id="KW-0677">Repeat</keyword>
<accession>A0A7I7WDU8</accession>
<keyword evidence="3" id="KW-0614">Plasmid</keyword>
<dbReference type="AlphaFoldDB" id="A0A7I7WDU8"/>
<dbReference type="InterPro" id="IPR036628">
    <property type="entry name" value="Clp_N_dom_sf"/>
</dbReference>
<reference evidence="3 6" key="2">
    <citation type="journal article" date="2019" name="Emerg. Microbes Infect.">
        <title>Comprehensive subspecies identification of 175 nontuberculous mycobacteria species based on 7547 genomic profiles.</title>
        <authorList>
            <person name="Matsumoto Y."/>
            <person name="Kinjo T."/>
            <person name="Motooka D."/>
            <person name="Nabeya D."/>
            <person name="Jung N."/>
            <person name="Uechi K."/>
            <person name="Horii T."/>
            <person name="Iida T."/>
            <person name="Fujita J."/>
            <person name="Nakamura S."/>
        </authorList>
    </citation>
    <scope>NUCLEOTIDE SEQUENCE [LARGE SCALE GENOMIC DNA]</scope>
    <source>
        <strain evidence="3 6">JCM 12687</strain>
        <plasmid evidence="3">pJCM12687</plasmid>
    </source>
</reference>
<sequence>MFERFTDQARAAVVAASEAARELRHDYIGTEHILLGLLRRPETQAARALAGLGVSEDTARRDVIEQVGTGHNAVTGHIPFTPRAKSTLEQSLSEALALQHPYIGTEHLLLALVSQPDARGAQVLADRVDDLLEVRAAVLDRLTAAPRTEEDRAVPEAEAGRRTMRIRAAGDLLTLEVTDPTLVELARAAATDLGDQVDEPGTIPGELPAAASLAAVWLALRDSLADIRHRAAGPA</sequence>
<name>A0A7I7WDU8_9MYCO</name>
<geneLocation type="plasmid" evidence="3 6">
    <name>pJCM12687</name>
</geneLocation>
<proteinExistence type="predicted"/>
<evidence type="ECO:0000313" key="5">
    <source>
        <dbReference type="Proteomes" id="UP000192441"/>
    </source>
</evidence>
<dbReference type="PANTHER" id="PTHR47016:SF5">
    <property type="entry name" value="CLP DOMAIN SUPERFAMILY PROTEIN"/>
    <property type="match status" value="1"/>
</dbReference>